<sequence length="42" mass="4841">MLSHFGVVLSPIPPKATHFIGVIENSHRANDEYFLMIHVEHR</sequence>
<reference evidence="1 2" key="1">
    <citation type="submission" date="2016-10" db="EMBL/GenBank/DDBJ databases">
        <authorList>
            <person name="de Groot N.N."/>
        </authorList>
    </citation>
    <scope>NUCLEOTIDE SEQUENCE [LARGE SCALE GENOMIC DNA]</scope>
    <source>
        <strain evidence="1 2">DSM 569</strain>
    </source>
</reference>
<evidence type="ECO:0000313" key="1">
    <source>
        <dbReference type="EMBL" id="SDG06394.1"/>
    </source>
</evidence>
<protein>
    <submittedName>
        <fullName evidence="1">Uncharacterized protein</fullName>
    </submittedName>
</protein>
<proteinExistence type="predicted"/>
<evidence type="ECO:0000313" key="2">
    <source>
        <dbReference type="Proteomes" id="UP000183404"/>
    </source>
</evidence>
<organism evidence="1 2">
    <name type="scientific">Thermoanaerobacter thermohydrosulfuricus</name>
    <name type="common">Clostridium thermohydrosulfuricum</name>
    <dbReference type="NCBI Taxonomy" id="1516"/>
    <lineage>
        <taxon>Bacteria</taxon>
        <taxon>Bacillati</taxon>
        <taxon>Bacillota</taxon>
        <taxon>Clostridia</taxon>
        <taxon>Thermoanaerobacterales</taxon>
        <taxon>Thermoanaerobacteraceae</taxon>
        <taxon>Thermoanaerobacter</taxon>
    </lineage>
</organism>
<dbReference type="AlphaFoldDB" id="A0A1I1YRB7"/>
<name>A0A1I1YRB7_THETY</name>
<dbReference type="Proteomes" id="UP000183404">
    <property type="component" value="Unassembled WGS sequence"/>
</dbReference>
<accession>A0A1I1YRB7</accession>
<gene>
    <name evidence="1" type="ORF">SAMN04244560_01720</name>
</gene>
<dbReference type="EMBL" id="FNBS01000041">
    <property type="protein sequence ID" value="SDG06394.1"/>
    <property type="molecule type" value="Genomic_DNA"/>
</dbReference>